<dbReference type="PROSITE" id="PS51915">
    <property type="entry name" value="ZAD"/>
    <property type="match status" value="1"/>
</dbReference>
<dbReference type="SMART" id="SM00355">
    <property type="entry name" value="ZnF_C2H2"/>
    <property type="match status" value="6"/>
</dbReference>
<organism evidence="11 12">
    <name type="scientific">Chilo suppressalis</name>
    <name type="common">Asiatic rice borer moth</name>
    <dbReference type="NCBI Taxonomy" id="168631"/>
    <lineage>
        <taxon>Eukaryota</taxon>
        <taxon>Metazoa</taxon>
        <taxon>Ecdysozoa</taxon>
        <taxon>Arthropoda</taxon>
        <taxon>Hexapoda</taxon>
        <taxon>Insecta</taxon>
        <taxon>Pterygota</taxon>
        <taxon>Neoptera</taxon>
        <taxon>Endopterygota</taxon>
        <taxon>Lepidoptera</taxon>
        <taxon>Glossata</taxon>
        <taxon>Ditrysia</taxon>
        <taxon>Pyraloidea</taxon>
        <taxon>Crambidae</taxon>
        <taxon>Crambinae</taxon>
        <taxon>Chilo</taxon>
    </lineage>
</organism>
<feature type="binding site" evidence="8">
    <location>
        <position position="38"/>
    </location>
    <ligand>
        <name>Zn(2+)</name>
        <dbReference type="ChEBI" id="CHEBI:29105"/>
    </ligand>
</feature>
<evidence type="ECO:0000256" key="7">
    <source>
        <dbReference type="PROSITE-ProRule" id="PRU00042"/>
    </source>
</evidence>
<dbReference type="SMART" id="SM00868">
    <property type="entry name" value="zf-AD"/>
    <property type="match status" value="1"/>
</dbReference>
<keyword evidence="2" id="KW-0677">Repeat</keyword>
<protein>
    <submittedName>
        <fullName evidence="11">Uncharacterized protein</fullName>
    </submittedName>
</protein>
<evidence type="ECO:0000313" key="11">
    <source>
        <dbReference type="EMBL" id="CAH0667211.1"/>
    </source>
</evidence>
<dbReference type="PANTHER" id="PTHR24388">
    <property type="entry name" value="ZINC FINGER PROTEIN"/>
    <property type="match status" value="1"/>
</dbReference>
<proteinExistence type="inferred from homology"/>
<dbReference type="InterPro" id="IPR050527">
    <property type="entry name" value="Snail/Krueppel_Znf"/>
</dbReference>
<dbReference type="EMBL" id="OU963903">
    <property type="protein sequence ID" value="CAH0667211.1"/>
    <property type="molecule type" value="Genomic_DNA"/>
</dbReference>
<comment type="similarity">
    <text evidence="6">Belongs to the snail C2H2-type zinc-finger protein family.</text>
</comment>
<evidence type="ECO:0000256" key="2">
    <source>
        <dbReference type="ARBA" id="ARBA00022737"/>
    </source>
</evidence>
<keyword evidence="3 7" id="KW-0863">Zinc-finger</keyword>
<dbReference type="Pfam" id="PF00096">
    <property type="entry name" value="zf-C2H2"/>
    <property type="match status" value="3"/>
</dbReference>
<evidence type="ECO:0000256" key="6">
    <source>
        <dbReference type="ARBA" id="ARBA00037948"/>
    </source>
</evidence>
<keyword evidence="5" id="KW-0539">Nucleus</keyword>
<evidence type="ECO:0000259" key="9">
    <source>
        <dbReference type="PROSITE" id="PS50157"/>
    </source>
</evidence>
<dbReference type="PROSITE" id="PS00028">
    <property type="entry name" value="ZINC_FINGER_C2H2_1"/>
    <property type="match status" value="2"/>
</dbReference>
<dbReference type="InterPro" id="IPR036236">
    <property type="entry name" value="Znf_C2H2_sf"/>
</dbReference>
<feature type="domain" description="C2H2-type" evidence="9">
    <location>
        <begin position="216"/>
        <end position="243"/>
    </location>
</feature>
<feature type="binding site" evidence="8">
    <location>
        <position position="41"/>
    </location>
    <ligand>
        <name>Zn(2+)</name>
        <dbReference type="ChEBI" id="CHEBI:29105"/>
    </ligand>
</feature>
<evidence type="ECO:0000313" key="12">
    <source>
        <dbReference type="Proteomes" id="UP001153292"/>
    </source>
</evidence>
<name>A0ABN8EBZ4_CHISP</name>
<reference evidence="11" key="1">
    <citation type="submission" date="2021-12" db="EMBL/GenBank/DDBJ databases">
        <authorList>
            <person name="King R."/>
        </authorList>
    </citation>
    <scope>NUCLEOTIDE SEQUENCE</scope>
</reference>
<evidence type="ECO:0000259" key="10">
    <source>
        <dbReference type="PROSITE" id="PS51915"/>
    </source>
</evidence>
<evidence type="ECO:0000256" key="1">
    <source>
        <dbReference type="ARBA" id="ARBA00022723"/>
    </source>
</evidence>
<gene>
    <name evidence="11" type="ORF">CHILSU_LOCUS918</name>
</gene>
<feature type="domain" description="ZAD" evidence="10">
    <location>
        <begin position="36"/>
        <end position="109"/>
    </location>
</feature>
<dbReference type="SUPFAM" id="SSF57716">
    <property type="entry name" value="Glucocorticoid receptor-like (DNA-binding domain)"/>
    <property type="match status" value="1"/>
</dbReference>
<evidence type="ECO:0000256" key="3">
    <source>
        <dbReference type="ARBA" id="ARBA00022771"/>
    </source>
</evidence>
<evidence type="ECO:0000256" key="5">
    <source>
        <dbReference type="ARBA" id="ARBA00023242"/>
    </source>
</evidence>
<dbReference type="InterPro" id="IPR013087">
    <property type="entry name" value="Znf_C2H2_type"/>
</dbReference>
<dbReference type="Proteomes" id="UP001153292">
    <property type="component" value="Chromosome 10"/>
</dbReference>
<feature type="domain" description="C2H2-type" evidence="9">
    <location>
        <begin position="244"/>
        <end position="272"/>
    </location>
</feature>
<dbReference type="SUPFAM" id="SSF57667">
    <property type="entry name" value="beta-beta-alpha zinc fingers"/>
    <property type="match status" value="3"/>
</dbReference>
<evidence type="ECO:0000256" key="4">
    <source>
        <dbReference type="ARBA" id="ARBA00022833"/>
    </source>
</evidence>
<dbReference type="PROSITE" id="PS50157">
    <property type="entry name" value="ZINC_FINGER_C2H2_2"/>
    <property type="match status" value="5"/>
</dbReference>
<feature type="domain" description="C2H2-type" evidence="9">
    <location>
        <begin position="188"/>
        <end position="215"/>
    </location>
</feature>
<dbReference type="PANTHER" id="PTHR24388:SF53">
    <property type="entry name" value="CHORION TRANSCRIPTION FACTOR CF2-RELATED"/>
    <property type="match status" value="1"/>
</dbReference>
<dbReference type="Gene3D" id="3.30.160.60">
    <property type="entry name" value="Classic Zinc Finger"/>
    <property type="match status" value="3"/>
</dbReference>
<keyword evidence="1 8" id="KW-0479">Metal-binding</keyword>
<feature type="binding site" evidence="8">
    <location>
        <position position="82"/>
    </location>
    <ligand>
        <name>Zn(2+)</name>
        <dbReference type="ChEBI" id="CHEBI:29105"/>
    </ligand>
</feature>
<feature type="domain" description="C2H2-type" evidence="9">
    <location>
        <begin position="273"/>
        <end position="301"/>
    </location>
</feature>
<keyword evidence="4 8" id="KW-0862">Zinc</keyword>
<dbReference type="Gene3D" id="3.40.1800.20">
    <property type="match status" value="1"/>
</dbReference>
<evidence type="ECO:0000256" key="8">
    <source>
        <dbReference type="PROSITE-ProRule" id="PRU01263"/>
    </source>
</evidence>
<keyword evidence="12" id="KW-1185">Reference proteome</keyword>
<feature type="binding site" evidence="8">
    <location>
        <position position="85"/>
    </location>
    <ligand>
        <name>Zn(2+)</name>
        <dbReference type="ChEBI" id="CHEBI:29105"/>
    </ligand>
</feature>
<feature type="domain" description="C2H2-type" evidence="9">
    <location>
        <begin position="302"/>
        <end position="330"/>
    </location>
</feature>
<dbReference type="Pfam" id="PF07776">
    <property type="entry name" value="zf-AD"/>
    <property type="match status" value="1"/>
</dbReference>
<dbReference type="InterPro" id="IPR012934">
    <property type="entry name" value="Znf_AD"/>
</dbReference>
<accession>A0ABN8EBZ4</accession>
<sequence>MTSLILLKSILFSNALQKTRKKKKKGRRPMNKKTSPVCRICFKEQGTVPIFNNILYPSIPIEIRNFSGVTINESQDTSNYMCKNCLDLLNGCIMFRELCQKNNKHLVEVAVKSENKIYERDKKLQESVDSYNIPSPAFSIDNSEIWGCSTCSTAFENLETYNTHLTACSSQANKDSKATDEVKVKRKFLCDICGKTSHSNASLQIHMSTHENVFPFKCEVCPYQGRTLDLLRVHKRSHMVDKPFKCSQCPKSTTTASNLAKHMRHVHSNTRPYKCTYCDKAFSYQHDMKRHIKDIHLRQGTVECDLCFKKFNTKKILQGHRSKIHNIKGERQGRLPSYLQCQIIDETIENIINDDNST</sequence>